<proteinExistence type="inferred from homology"/>
<keyword evidence="7" id="KW-0645">Protease</keyword>
<evidence type="ECO:0000256" key="3">
    <source>
        <dbReference type="ARBA" id="ARBA00022801"/>
    </source>
</evidence>
<dbReference type="InterPro" id="IPR036005">
    <property type="entry name" value="Creatinase/aminopeptidase-like"/>
</dbReference>
<dbReference type="InterPro" id="IPR050422">
    <property type="entry name" value="X-Pro_aminopeptidase_P"/>
</dbReference>
<evidence type="ECO:0000256" key="2">
    <source>
        <dbReference type="ARBA" id="ARBA00022723"/>
    </source>
</evidence>
<evidence type="ECO:0000259" key="4">
    <source>
        <dbReference type="Pfam" id="PF00557"/>
    </source>
</evidence>
<feature type="domain" description="Peptidase M24 C-terminal" evidence="6">
    <location>
        <begin position="550"/>
        <end position="610"/>
    </location>
</feature>
<feature type="domain" description="Creatinase N-terminal" evidence="5">
    <location>
        <begin position="24"/>
        <end position="145"/>
    </location>
</feature>
<dbReference type="CDD" id="cd01085">
    <property type="entry name" value="APP"/>
    <property type="match status" value="1"/>
</dbReference>
<protein>
    <submittedName>
        <fullName evidence="7">Xaa-Pro aminopeptidase PepP</fullName>
    </submittedName>
</protein>
<dbReference type="InterPro" id="IPR032416">
    <property type="entry name" value="Peptidase_M24_C"/>
</dbReference>
<dbReference type="SUPFAM" id="SSF53092">
    <property type="entry name" value="Creatinase/prolidase N-terminal domain"/>
    <property type="match status" value="2"/>
</dbReference>
<dbReference type="GO" id="GO:0070006">
    <property type="term" value="F:metalloaminopeptidase activity"/>
    <property type="evidence" value="ECO:0007669"/>
    <property type="project" value="InterPro"/>
</dbReference>
<evidence type="ECO:0000259" key="6">
    <source>
        <dbReference type="Pfam" id="PF16188"/>
    </source>
</evidence>
<keyword evidence="2" id="KW-0479">Metal-binding</keyword>
<evidence type="ECO:0000259" key="5">
    <source>
        <dbReference type="Pfam" id="PF01321"/>
    </source>
</evidence>
<feature type="domain" description="Peptidase M24" evidence="4">
    <location>
        <begin position="330"/>
        <end position="540"/>
    </location>
</feature>
<dbReference type="SUPFAM" id="SSF55920">
    <property type="entry name" value="Creatinase/aminopeptidase"/>
    <property type="match status" value="1"/>
</dbReference>
<dbReference type="Proteomes" id="UP000050497">
    <property type="component" value="Unassembled WGS sequence"/>
</dbReference>
<dbReference type="RefSeq" id="WP_108721791.1">
    <property type="nucleotide sequence ID" value="NZ_FMBM01000001.1"/>
</dbReference>
<gene>
    <name evidence="7" type="primary">pepP</name>
    <name evidence="7" type="ORF">HLUCCO17_10185</name>
</gene>
<dbReference type="Pfam" id="PF16188">
    <property type="entry name" value="Peptidase_M24_C"/>
    <property type="match status" value="1"/>
</dbReference>
<comment type="similarity">
    <text evidence="1">Belongs to the peptidase M24B family.</text>
</comment>
<sequence length="612" mass="65880">MRSCVSGPFQTFDDPVAGGRDPGRLARLRAALASRGLSAFIIPRADAHQSEYTPPHDERLAWLTGFTGSAGLAVVLARAAALFTDGRYTLQAPQQIDMTQWQVVDSTRTRPFVWLAGHLGEGDVVGFDPWLMTARDVAQLRREVETVGGLLQAVPDNPLDALWEDQPPPPQAALWAHDPDLTGESVPDKLARIRTAIGEARCDALVVSDPHNLCWAFNLRGADVAHTPIVLGFALIPAEGRPVLFIAGGKIDAAMRAAISEHADLAEPETLLETLTARASGGAKLRIDSATGAEILRETVVRAGGEADVAADPITLMKARKNPVEIAGSREAHLRDGVAVSRFLAWFADTAPRGELTEIDAVCKLEEMRAQTNALVEIAFPTIAGAGPNGAIVHYRVSTQSNRAIGTGELFLIDSGAQYNDGTTDITRTLVTGEPTPEMRAHYTRVLKGHIAIARAVFPKGTTGAQIDALARLPLWEAGLDFDHGTGHGVGSFLSVHEGPQRISKAGNVALDPGMILSNEPGYYRAGSYGIRLENLLLVEPREIAGGEREMLGFETLTLAPFERRLIEPALLGRTERAWIDAYHARVWEKLALSVDDATRAWLEGATRPLAV</sequence>
<evidence type="ECO:0000256" key="1">
    <source>
        <dbReference type="ARBA" id="ARBA00008766"/>
    </source>
</evidence>
<evidence type="ECO:0000313" key="7">
    <source>
        <dbReference type="EMBL" id="KPQ10603.1"/>
    </source>
</evidence>
<dbReference type="EMBL" id="LJSX01000014">
    <property type="protein sequence ID" value="KPQ10603.1"/>
    <property type="molecule type" value="Genomic_DNA"/>
</dbReference>
<reference evidence="7 8" key="1">
    <citation type="submission" date="2015-09" db="EMBL/GenBank/DDBJ databases">
        <title>Identification and resolution of microdiversity through metagenomic sequencing of parallel consortia.</title>
        <authorList>
            <person name="Nelson W.C."/>
            <person name="Romine M.F."/>
            <person name="Lindemann S.R."/>
        </authorList>
    </citation>
    <scope>NUCLEOTIDE SEQUENCE [LARGE SCALE GENOMIC DNA]</scope>
    <source>
        <strain evidence="7">HL-109</strain>
    </source>
</reference>
<dbReference type="Gene3D" id="3.90.230.10">
    <property type="entry name" value="Creatinase/methionine aminopeptidase superfamily"/>
    <property type="match status" value="1"/>
</dbReference>
<keyword evidence="3" id="KW-0378">Hydrolase</keyword>
<dbReference type="AlphaFoldDB" id="A0A0P7X6H7"/>
<dbReference type="InterPro" id="IPR000994">
    <property type="entry name" value="Pept_M24"/>
</dbReference>
<dbReference type="InterPro" id="IPR029149">
    <property type="entry name" value="Creatin/AminoP/Spt16_N"/>
</dbReference>
<dbReference type="Pfam" id="PF01321">
    <property type="entry name" value="Creatinase_N"/>
    <property type="match status" value="1"/>
</dbReference>
<dbReference type="PANTHER" id="PTHR43763">
    <property type="entry name" value="XAA-PRO AMINOPEPTIDASE 1"/>
    <property type="match status" value="1"/>
</dbReference>
<dbReference type="GO" id="GO:0005737">
    <property type="term" value="C:cytoplasm"/>
    <property type="evidence" value="ECO:0007669"/>
    <property type="project" value="UniProtKB-ARBA"/>
</dbReference>
<comment type="caution">
    <text evidence="7">The sequence shown here is derived from an EMBL/GenBank/DDBJ whole genome shotgun (WGS) entry which is preliminary data.</text>
</comment>
<dbReference type="PANTHER" id="PTHR43763:SF6">
    <property type="entry name" value="XAA-PRO AMINOPEPTIDASE 1"/>
    <property type="match status" value="1"/>
</dbReference>
<dbReference type="GO" id="GO:0046872">
    <property type="term" value="F:metal ion binding"/>
    <property type="evidence" value="ECO:0007669"/>
    <property type="project" value="UniProtKB-KW"/>
</dbReference>
<accession>A0A0P7X6H7</accession>
<dbReference type="PATRIC" id="fig|1653334.4.peg.3365"/>
<keyword evidence="7" id="KW-0031">Aminopeptidase</keyword>
<dbReference type="Pfam" id="PF00557">
    <property type="entry name" value="Peptidase_M24"/>
    <property type="match status" value="1"/>
</dbReference>
<evidence type="ECO:0000313" key="8">
    <source>
        <dbReference type="Proteomes" id="UP000050497"/>
    </source>
</evidence>
<dbReference type="InterPro" id="IPR000587">
    <property type="entry name" value="Creatinase_N"/>
</dbReference>
<organism evidence="7 8">
    <name type="scientific">Saliniramus fredricksonii</name>
    <dbReference type="NCBI Taxonomy" id="1653334"/>
    <lineage>
        <taxon>Bacteria</taxon>
        <taxon>Pseudomonadati</taxon>
        <taxon>Pseudomonadota</taxon>
        <taxon>Alphaproteobacteria</taxon>
        <taxon>Hyphomicrobiales</taxon>
        <taxon>Salinarimonadaceae</taxon>
        <taxon>Saliniramus</taxon>
    </lineage>
</organism>
<dbReference type="InterPro" id="IPR033740">
    <property type="entry name" value="Pept_M24B"/>
</dbReference>
<name>A0A0P7X6H7_9HYPH</name>
<dbReference type="Pfam" id="PF16189">
    <property type="entry name" value="Creatinase_N_2"/>
    <property type="match status" value="1"/>
</dbReference>
<dbReference type="STRING" id="1653334.GA0071312_0792"/>
<dbReference type="Gene3D" id="3.40.350.10">
    <property type="entry name" value="Creatinase/prolidase N-terminal domain"/>
    <property type="match status" value="2"/>
</dbReference>
<dbReference type="FunFam" id="3.90.230.10:FF:000009">
    <property type="entry name" value="xaa-Pro aminopeptidase 2"/>
    <property type="match status" value="1"/>
</dbReference>
<dbReference type="OrthoDB" id="9806388at2"/>